<dbReference type="Gene3D" id="3.30.565.10">
    <property type="entry name" value="Histidine kinase-like ATPase, C-terminal domain"/>
    <property type="match status" value="1"/>
</dbReference>
<evidence type="ECO:0000256" key="18">
    <source>
        <dbReference type="ARBA" id="ARBA00023136"/>
    </source>
</evidence>
<keyword evidence="18 22" id="KW-0472">Membrane</keyword>
<comment type="catalytic activity">
    <reaction evidence="1">
        <text>ATP + protein L-histidine = ADP + protein N-phospho-L-histidine.</text>
        <dbReference type="EC" id="2.7.13.3"/>
    </reaction>
</comment>
<dbReference type="InterPro" id="IPR005467">
    <property type="entry name" value="His_kinase_dom"/>
</dbReference>
<keyword evidence="8" id="KW-0004">4Fe-4S</keyword>
<keyword evidence="12" id="KW-0479">Metal-binding</keyword>
<keyword evidence="15" id="KW-0408">Iron</keyword>
<evidence type="ECO:0000256" key="20">
    <source>
        <dbReference type="ARBA" id="ARBA00030800"/>
    </source>
</evidence>
<keyword evidence="21" id="KW-0802">TPR repeat</keyword>
<evidence type="ECO:0000256" key="2">
    <source>
        <dbReference type="ARBA" id="ARBA00001966"/>
    </source>
</evidence>
<evidence type="ECO:0000256" key="12">
    <source>
        <dbReference type="ARBA" id="ARBA00022723"/>
    </source>
</evidence>
<feature type="domain" description="Histidine kinase" evidence="23">
    <location>
        <begin position="405"/>
        <end position="598"/>
    </location>
</feature>
<keyword evidence="17" id="KW-0411">Iron-sulfur</keyword>
<evidence type="ECO:0000256" key="4">
    <source>
        <dbReference type="ARBA" id="ARBA00004651"/>
    </source>
</evidence>
<dbReference type="RefSeq" id="WP_379706196.1">
    <property type="nucleotide sequence ID" value="NZ_JBHSCZ010000001.1"/>
</dbReference>
<evidence type="ECO:0000256" key="3">
    <source>
        <dbReference type="ARBA" id="ARBA00004496"/>
    </source>
</evidence>
<evidence type="ECO:0000256" key="16">
    <source>
        <dbReference type="ARBA" id="ARBA00023012"/>
    </source>
</evidence>
<dbReference type="CDD" id="cd16917">
    <property type="entry name" value="HATPase_UhpB-NarQ-NarX-like"/>
    <property type="match status" value="1"/>
</dbReference>
<evidence type="ECO:0000256" key="21">
    <source>
        <dbReference type="PROSITE-ProRule" id="PRU00339"/>
    </source>
</evidence>
<dbReference type="InterPro" id="IPR003594">
    <property type="entry name" value="HATPase_dom"/>
</dbReference>
<proteinExistence type="predicted"/>
<evidence type="ECO:0000256" key="13">
    <source>
        <dbReference type="ARBA" id="ARBA00022777"/>
    </source>
</evidence>
<evidence type="ECO:0000256" key="14">
    <source>
        <dbReference type="ARBA" id="ARBA00022989"/>
    </source>
</evidence>
<dbReference type="InterPro" id="IPR011712">
    <property type="entry name" value="Sig_transdc_His_kin_sub3_dim/P"/>
</dbReference>
<evidence type="ECO:0000256" key="7">
    <source>
        <dbReference type="ARBA" id="ARBA00022475"/>
    </source>
</evidence>
<dbReference type="SMART" id="SM00028">
    <property type="entry name" value="TPR"/>
    <property type="match status" value="5"/>
</dbReference>
<reference evidence="25" key="1">
    <citation type="journal article" date="2019" name="Int. J. Syst. Evol. Microbiol.">
        <title>The Global Catalogue of Microorganisms (GCM) 10K type strain sequencing project: providing services to taxonomists for standard genome sequencing and annotation.</title>
        <authorList>
            <consortium name="The Broad Institute Genomics Platform"/>
            <consortium name="The Broad Institute Genome Sequencing Center for Infectious Disease"/>
            <person name="Wu L."/>
            <person name="Ma J."/>
        </authorList>
    </citation>
    <scope>NUCLEOTIDE SEQUENCE [LARGE SCALE GENOMIC DNA]</scope>
    <source>
        <strain evidence="25">CECT 8289</strain>
    </source>
</reference>
<feature type="repeat" description="TPR" evidence="21">
    <location>
        <begin position="119"/>
        <end position="152"/>
    </location>
</feature>
<keyword evidence="16" id="KW-0902">Two-component regulatory system</keyword>
<comment type="caution">
    <text evidence="24">The sequence shown here is derived from an EMBL/GenBank/DDBJ whole genome shotgun (WGS) entry which is preliminary data.</text>
</comment>
<evidence type="ECO:0000256" key="11">
    <source>
        <dbReference type="ARBA" id="ARBA00022692"/>
    </source>
</evidence>
<dbReference type="PROSITE" id="PS50005">
    <property type="entry name" value="TPR"/>
    <property type="match status" value="2"/>
</dbReference>
<keyword evidence="7" id="KW-1003">Cell membrane</keyword>
<dbReference type="SUPFAM" id="SSF48452">
    <property type="entry name" value="TPR-like"/>
    <property type="match status" value="1"/>
</dbReference>
<evidence type="ECO:0000256" key="17">
    <source>
        <dbReference type="ARBA" id="ARBA00023014"/>
    </source>
</evidence>
<evidence type="ECO:0000256" key="22">
    <source>
        <dbReference type="SAM" id="Phobius"/>
    </source>
</evidence>
<dbReference type="Pfam" id="PF13424">
    <property type="entry name" value="TPR_12"/>
    <property type="match status" value="2"/>
</dbReference>
<evidence type="ECO:0000256" key="5">
    <source>
        <dbReference type="ARBA" id="ARBA00012438"/>
    </source>
</evidence>
<comment type="cofactor">
    <cofactor evidence="2">
        <name>[4Fe-4S] cluster</name>
        <dbReference type="ChEBI" id="CHEBI:49883"/>
    </cofactor>
</comment>
<name>A0ABV8QQA2_9BACT</name>
<sequence length="598" mass="67931">MKRISILLILLLQYVLQIFAQSAVNQFIKANENLPYEQKIAEYIHYGTIVGKQNFDDVIKIALQGIIYANEKSDKVSVGILERQIGESYYFKGDYNNAANYLISSVKKFDQLKDLKNLANSYNALAKLYRKTGDLKRSLDNYNKAMQHFETLKDSAGIAMIYNESGVVFEYKGDYAEATKRYNTSLLIDEKRKDTTGICYALSNLAGIYTMQNKFTQAESYLLQSLMFRKKMNDSLSLGLNYTDLGNTYFLSKQYAKAIQFIDTSNVIAQQLGYAELKRNNFALLANIAEAMGDFKTALTYNKIKNNINDTIFSIEKSKQIEELNTRYETDLKEFTINEQRNKIVQQRIILIGTIILVGLGALLAFTQYRRYQWRQEAKLQAERFLQQEFSVKAIIDAEEAERKRIATDLHDGVGQLISAAKMNLSAFENCTTLASADQKVYFERIVSLVEDGCNEIRSVSHNLMPNALLKNNLPEAIHEFLNKLDHKKLKVHFDSDGFTTNISNNIETVLYRVIQECVNNVIKHAQASELDISIFKEQNEITVTIEDNGVGFDVASNMEKDGIGLKNILTRISFLNGTVNFTSEPGKGTCIIIYVPA</sequence>
<dbReference type="Pfam" id="PF07730">
    <property type="entry name" value="HisKA_3"/>
    <property type="match status" value="1"/>
</dbReference>
<accession>A0ABV8QQA2</accession>
<dbReference type="InterPro" id="IPR036890">
    <property type="entry name" value="HATPase_C_sf"/>
</dbReference>
<feature type="repeat" description="TPR" evidence="21">
    <location>
        <begin position="159"/>
        <end position="192"/>
    </location>
</feature>
<dbReference type="InterPro" id="IPR050482">
    <property type="entry name" value="Sensor_HK_TwoCompSys"/>
</dbReference>
<evidence type="ECO:0000256" key="9">
    <source>
        <dbReference type="ARBA" id="ARBA00022490"/>
    </source>
</evidence>
<evidence type="ECO:0000256" key="6">
    <source>
        <dbReference type="ARBA" id="ARBA00017322"/>
    </source>
</evidence>
<dbReference type="Pfam" id="PF02518">
    <property type="entry name" value="HATPase_c"/>
    <property type="match status" value="1"/>
</dbReference>
<keyword evidence="9" id="KW-0963">Cytoplasm</keyword>
<keyword evidence="11 22" id="KW-0812">Transmembrane</keyword>
<evidence type="ECO:0000256" key="15">
    <source>
        <dbReference type="ARBA" id="ARBA00023004"/>
    </source>
</evidence>
<feature type="transmembrane region" description="Helical" evidence="22">
    <location>
        <begin position="349"/>
        <end position="366"/>
    </location>
</feature>
<dbReference type="SMART" id="SM00387">
    <property type="entry name" value="HATPase_c"/>
    <property type="match status" value="1"/>
</dbReference>
<evidence type="ECO:0000256" key="19">
    <source>
        <dbReference type="ARBA" id="ARBA00024827"/>
    </source>
</evidence>
<dbReference type="Proteomes" id="UP001595907">
    <property type="component" value="Unassembled WGS sequence"/>
</dbReference>
<dbReference type="InterPro" id="IPR004358">
    <property type="entry name" value="Sig_transdc_His_kin-like_C"/>
</dbReference>
<comment type="subcellular location">
    <subcellularLocation>
        <location evidence="4">Cell membrane</location>
        <topology evidence="4">Multi-pass membrane protein</topology>
    </subcellularLocation>
    <subcellularLocation>
        <location evidence="3">Cytoplasm</location>
    </subcellularLocation>
</comment>
<evidence type="ECO:0000313" key="25">
    <source>
        <dbReference type="Proteomes" id="UP001595907"/>
    </source>
</evidence>
<dbReference type="PRINTS" id="PR00344">
    <property type="entry name" value="BCTRLSENSOR"/>
</dbReference>
<keyword evidence="14 22" id="KW-1133">Transmembrane helix</keyword>
<keyword evidence="25" id="KW-1185">Reference proteome</keyword>
<evidence type="ECO:0000259" key="23">
    <source>
        <dbReference type="PROSITE" id="PS50109"/>
    </source>
</evidence>
<comment type="function">
    <text evidence="19">Member of the two-component regulatory system NreB/NreC involved in the control of dissimilatory nitrate/nitrite reduction in response to oxygen. NreB functions as a direct oxygen sensor histidine kinase which is autophosphorylated, in the absence of oxygen, probably at the conserved histidine residue, and transfers its phosphate group probably to a conserved aspartate residue of NreC. NreB/NreC activates the expression of the nitrate (narGHJI) and nitrite (nir) reductase operons, as well as the putative nitrate transporter gene narT.</text>
</comment>
<evidence type="ECO:0000256" key="8">
    <source>
        <dbReference type="ARBA" id="ARBA00022485"/>
    </source>
</evidence>
<evidence type="ECO:0000256" key="10">
    <source>
        <dbReference type="ARBA" id="ARBA00022679"/>
    </source>
</evidence>
<keyword evidence="10" id="KW-0808">Transferase</keyword>
<evidence type="ECO:0000313" key="24">
    <source>
        <dbReference type="EMBL" id="MFC4261583.1"/>
    </source>
</evidence>
<dbReference type="EMBL" id="JBHSCZ010000001">
    <property type="protein sequence ID" value="MFC4261583.1"/>
    <property type="molecule type" value="Genomic_DNA"/>
</dbReference>
<dbReference type="Gene3D" id="1.20.5.1930">
    <property type="match status" value="1"/>
</dbReference>
<organism evidence="24 25">
    <name type="scientific">Ferruginibacter yonginensis</name>
    <dbReference type="NCBI Taxonomy" id="1310416"/>
    <lineage>
        <taxon>Bacteria</taxon>
        <taxon>Pseudomonadati</taxon>
        <taxon>Bacteroidota</taxon>
        <taxon>Chitinophagia</taxon>
        <taxon>Chitinophagales</taxon>
        <taxon>Chitinophagaceae</taxon>
        <taxon>Ferruginibacter</taxon>
    </lineage>
</organism>
<dbReference type="Gene3D" id="1.25.40.10">
    <property type="entry name" value="Tetratricopeptide repeat domain"/>
    <property type="match status" value="1"/>
</dbReference>
<dbReference type="EC" id="2.7.13.3" evidence="5"/>
<protein>
    <recommendedName>
        <fullName evidence="6">Oxygen sensor histidine kinase NreB</fullName>
        <ecNumber evidence="5">2.7.13.3</ecNumber>
    </recommendedName>
    <alternativeName>
        <fullName evidence="20">Nitrogen regulation protein B</fullName>
    </alternativeName>
</protein>
<dbReference type="PANTHER" id="PTHR24421">
    <property type="entry name" value="NITRATE/NITRITE SENSOR PROTEIN NARX-RELATED"/>
    <property type="match status" value="1"/>
</dbReference>
<evidence type="ECO:0000256" key="1">
    <source>
        <dbReference type="ARBA" id="ARBA00000085"/>
    </source>
</evidence>
<dbReference type="PROSITE" id="PS50109">
    <property type="entry name" value="HIS_KIN"/>
    <property type="match status" value="1"/>
</dbReference>
<dbReference type="InterPro" id="IPR019734">
    <property type="entry name" value="TPR_rpt"/>
</dbReference>
<dbReference type="PANTHER" id="PTHR24421:SF37">
    <property type="entry name" value="SENSOR HISTIDINE KINASE NARS"/>
    <property type="match status" value="1"/>
</dbReference>
<dbReference type="SUPFAM" id="SSF55874">
    <property type="entry name" value="ATPase domain of HSP90 chaperone/DNA topoisomerase II/histidine kinase"/>
    <property type="match status" value="1"/>
</dbReference>
<keyword evidence="13" id="KW-0418">Kinase</keyword>
<gene>
    <name evidence="24" type="ORF">ACFOWM_01715</name>
</gene>
<dbReference type="InterPro" id="IPR011990">
    <property type="entry name" value="TPR-like_helical_dom_sf"/>
</dbReference>